<evidence type="ECO:0000256" key="2">
    <source>
        <dbReference type="ARBA" id="ARBA00010617"/>
    </source>
</evidence>
<proteinExistence type="inferred from homology"/>
<dbReference type="PANTHER" id="PTHR24292:SF102">
    <property type="entry name" value="CYTOCHROME P450 FAMILY-RELATED"/>
    <property type="match status" value="1"/>
</dbReference>
<dbReference type="SUPFAM" id="SSF48264">
    <property type="entry name" value="Cytochrome P450"/>
    <property type="match status" value="1"/>
</dbReference>
<dbReference type="GO" id="GO:0004497">
    <property type="term" value="F:monooxygenase activity"/>
    <property type="evidence" value="ECO:0007669"/>
    <property type="project" value="UniProtKB-KW"/>
</dbReference>
<dbReference type="GO" id="GO:0020037">
    <property type="term" value="F:heme binding"/>
    <property type="evidence" value="ECO:0007669"/>
    <property type="project" value="InterPro"/>
</dbReference>
<dbReference type="Proteomes" id="UP000887540">
    <property type="component" value="Unplaced"/>
</dbReference>
<keyword evidence="6 8" id="KW-0408">Iron</keyword>
<evidence type="ECO:0000313" key="13">
    <source>
        <dbReference type="WBParaSite" id="ACRNAN_scaffold10325.g19227.t1"/>
    </source>
</evidence>
<dbReference type="WBParaSite" id="ACRNAN_scaffold10325.g19227.t1">
    <property type="protein sequence ID" value="ACRNAN_scaffold10325.g19227.t1"/>
    <property type="gene ID" value="ACRNAN_scaffold10325.g19227"/>
</dbReference>
<evidence type="ECO:0000256" key="6">
    <source>
        <dbReference type="ARBA" id="ARBA00023004"/>
    </source>
</evidence>
<feature type="coiled-coil region" evidence="10">
    <location>
        <begin position="255"/>
        <end position="282"/>
    </location>
</feature>
<dbReference type="PRINTS" id="PR00463">
    <property type="entry name" value="EP450I"/>
</dbReference>
<dbReference type="InterPro" id="IPR017972">
    <property type="entry name" value="Cyt_P450_CS"/>
</dbReference>
<keyword evidence="11" id="KW-1133">Transmembrane helix</keyword>
<dbReference type="Pfam" id="PF00067">
    <property type="entry name" value="p450"/>
    <property type="match status" value="1"/>
</dbReference>
<dbReference type="GO" id="GO:0016705">
    <property type="term" value="F:oxidoreductase activity, acting on paired donors, with incorporation or reduction of molecular oxygen"/>
    <property type="evidence" value="ECO:0007669"/>
    <property type="project" value="InterPro"/>
</dbReference>
<keyword evidence="5 9" id="KW-0560">Oxidoreductase</keyword>
<dbReference type="InterPro" id="IPR050476">
    <property type="entry name" value="Insect_CytP450_Detox"/>
</dbReference>
<reference evidence="13" key="1">
    <citation type="submission" date="2022-11" db="UniProtKB">
        <authorList>
            <consortium name="WormBaseParasite"/>
        </authorList>
    </citation>
    <scope>IDENTIFICATION</scope>
</reference>
<dbReference type="InterPro" id="IPR001128">
    <property type="entry name" value="Cyt_P450"/>
</dbReference>
<keyword evidence="10" id="KW-0175">Coiled coil</keyword>
<evidence type="ECO:0000256" key="1">
    <source>
        <dbReference type="ARBA" id="ARBA00001971"/>
    </source>
</evidence>
<dbReference type="Gene3D" id="1.10.630.10">
    <property type="entry name" value="Cytochrome P450"/>
    <property type="match status" value="1"/>
</dbReference>
<keyword evidence="12" id="KW-1185">Reference proteome</keyword>
<keyword evidence="11" id="KW-0812">Transmembrane</keyword>
<dbReference type="PRINTS" id="PR00385">
    <property type="entry name" value="P450"/>
</dbReference>
<name>A0A914CG26_9BILA</name>
<evidence type="ECO:0000256" key="3">
    <source>
        <dbReference type="ARBA" id="ARBA00022617"/>
    </source>
</evidence>
<keyword evidence="11" id="KW-0472">Membrane</keyword>
<feature type="transmembrane region" description="Helical" evidence="11">
    <location>
        <begin position="6"/>
        <end position="23"/>
    </location>
</feature>
<evidence type="ECO:0000256" key="7">
    <source>
        <dbReference type="ARBA" id="ARBA00023033"/>
    </source>
</evidence>
<dbReference type="PROSITE" id="PS00086">
    <property type="entry name" value="CYTOCHROME_P450"/>
    <property type="match status" value="1"/>
</dbReference>
<keyword evidence="4 8" id="KW-0479">Metal-binding</keyword>
<dbReference type="GO" id="GO:0005506">
    <property type="term" value="F:iron ion binding"/>
    <property type="evidence" value="ECO:0007669"/>
    <property type="project" value="InterPro"/>
</dbReference>
<dbReference type="PANTHER" id="PTHR24292">
    <property type="entry name" value="CYTOCHROME P450"/>
    <property type="match status" value="1"/>
</dbReference>
<dbReference type="InterPro" id="IPR002401">
    <property type="entry name" value="Cyt_P450_E_grp-I"/>
</dbReference>
<evidence type="ECO:0000256" key="11">
    <source>
        <dbReference type="SAM" id="Phobius"/>
    </source>
</evidence>
<keyword evidence="3 8" id="KW-0349">Heme</keyword>
<comment type="similarity">
    <text evidence="2 9">Belongs to the cytochrome P450 family.</text>
</comment>
<evidence type="ECO:0000256" key="5">
    <source>
        <dbReference type="ARBA" id="ARBA00023002"/>
    </source>
</evidence>
<dbReference type="InterPro" id="IPR036396">
    <property type="entry name" value="Cyt_P450_sf"/>
</dbReference>
<sequence length="557" mass="64502">MFLEFFGGIFAVLFVIVYGYFWHRSRFFTRRGIPGPKPTSVFNGNLRELQVNRTPFNSAMLKWEKQYGKTFGYLEGGQKVVCTSDLGILHDVFGRKFENFHSRKPIHVFPFDPDTDERVNVFTSRGLRWKRLRALTSPSFGIPKLRNMQWTMLDTTKKVVELLEDLEGQEINMAKWLLESSTDVIDRIAFGKPECGVGKEQNPVTKIIRAFFDPAPFYENPIINFYSSTFEFQHWTIYFHKILLKFKGSPLTQLAAQLIQTIEEKREKQVKKQEKKKLAEKQFEEGETSALLKKDDEYEDFVDLFLNCEASEEDLKSIEKTQERYGLAKAKIEKRLSDQEIISMCSVLMLAGVDTTATAMSCLCYNLAAHPDAQRTLHAEIDDFIHSEADIHMDNVNNMKYLDWCIKESMRVLPFAAGANSRICMKTCEVGEQKLKMEAGMTIVANVWSIHLDKKLWGEDAEQFIPERWDPDADRLPKDPYAYQPFGLGPRQCMGMKFGLLEIKLMYCHLLKRFEICRNEKTKCDMAGIIVCGPHDVYVTLKRRTPMTYTDKNKLLL</sequence>
<dbReference type="AlphaFoldDB" id="A0A914CG26"/>
<organism evidence="12 13">
    <name type="scientific">Acrobeloides nanus</name>
    <dbReference type="NCBI Taxonomy" id="290746"/>
    <lineage>
        <taxon>Eukaryota</taxon>
        <taxon>Metazoa</taxon>
        <taxon>Ecdysozoa</taxon>
        <taxon>Nematoda</taxon>
        <taxon>Chromadorea</taxon>
        <taxon>Rhabditida</taxon>
        <taxon>Tylenchina</taxon>
        <taxon>Cephalobomorpha</taxon>
        <taxon>Cephaloboidea</taxon>
        <taxon>Cephalobidae</taxon>
        <taxon>Acrobeloides</taxon>
    </lineage>
</organism>
<accession>A0A914CG26</accession>
<evidence type="ECO:0000256" key="4">
    <source>
        <dbReference type="ARBA" id="ARBA00022723"/>
    </source>
</evidence>
<comment type="cofactor">
    <cofactor evidence="1 8">
        <name>heme</name>
        <dbReference type="ChEBI" id="CHEBI:30413"/>
    </cofactor>
</comment>
<feature type="binding site" description="axial binding residue" evidence="8">
    <location>
        <position position="493"/>
    </location>
    <ligand>
        <name>heme</name>
        <dbReference type="ChEBI" id="CHEBI:30413"/>
    </ligand>
    <ligandPart>
        <name>Fe</name>
        <dbReference type="ChEBI" id="CHEBI:18248"/>
    </ligandPart>
</feature>
<keyword evidence="7 9" id="KW-0503">Monooxygenase</keyword>
<evidence type="ECO:0000313" key="12">
    <source>
        <dbReference type="Proteomes" id="UP000887540"/>
    </source>
</evidence>
<protein>
    <submittedName>
        <fullName evidence="13">Cytochrome P450</fullName>
    </submittedName>
</protein>
<evidence type="ECO:0000256" key="8">
    <source>
        <dbReference type="PIRSR" id="PIRSR602401-1"/>
    </source>
</evidence>
<evidence type="ECO:0000256" key="9">
    <source>
        <dbReference type="RuleBase" id="RU000461"/>
    </source>
</evidence>
<evidence type="ECO:0000256" key="10">
    <source>
        <dbReference type="SAM" id="Coils"/>
    </source>
</evidence>